<gene>
    <name evidence="1" type="ORF">LCGC14_1271710</name>
</gene>
<sequence length="416" mass="44022">MTVTYEVIQDTVLSGTSSIGIGASAEVTIRDAASGALVSLFEDRLGASGESNPFNADANGQFRVYAAPGRLQISIEFNSVTRVWEDFQLIAQSARENLIINPTARVQQRDSNIAATAIDLGKANAGFGQGDRLQGFITGTASAGEYAAVSNANPGSTGFAFRFGGVTIGAGGKMSFLYRCEAKDAVQLKGGLGSFAVEVYHDVGVNNVTIYIRDADVEDVFSAVTDIANKVFSVANLAVTRIVFEAIDFSSDNPERGIEIEIELDCGSVTTRFFEAAELLLVKGPEAPPFEHRPYVLELELCRRYTRVMDVKSNTGARFLLGQCDTTARIACPVDVRGMHDPTAVTVVVSDVTHFDGYAGGATSEMTVIALSSVGDSSEAVTLLCTVTGTPFTVGNAGELIQDETDAAVLTLACEL</sequence>
<dbReference type="EMBL" id="LAZR01007145">
    <property type="protein sequence ID" value="KKM87164.1"/>
    <property type="molecule type" value="Genomic_DNA"/>
</dbReference>
<name>A0A0F9KXZ5_9ZZZZ</name>
<reference evidence="1" key="1">
    <citation type="journal article" date="2015" name="Nature">
        <title>Complex archaea that bridge the gap between prokaryotes and eukaryotes.</title>
        <authorList>
            <person name="Spang A."/>
            <person name="Saw J.H."/>
            <person name="Jorgensen S.L."/>
            <person name="Zaremba-Niedzwiedzka K."/>
            <person name="Martijn J."/>
            <person name="Lind A.E."/>
            <person name="van Eijk R."/>
            <person name="Schleper C."/>
            <person name="Guy L."/>
            <person name="Ettema T.J."/>
        </authorList>
    </citation>
    <scope>NUCLEOTIDE SEQUENCE</scope>
</reference>
<accession>A0A0F9KXZ5</accession>
<protein>
    <submittedName>
        <fullName evidence="1">Uncharacterized protein</fullName>
    </submittedName>
</protein>
<dbReference type="AlphaFoldDB" id="A0A0F9KXZ5"/>
<organism evidence="1">
    <name type="scientific">marine sediment metagenome</name>
    <dbReference type="NCBI Taxonomy" id="412755"/>
    <lineage>
        <taxon>unclassified sequences</taxon>
        <taxon>metagenomes</taxon>
        <taxon>ecological metagenomes</taxon>
    </lineage>
</organism>
<evidence type="ECO:0000313" key="1">
    <source>
        <dbReference type="EMBL" id="KKM87164.1"/>
    </source>
</evidence>
<proteinExistence type="predicted"/>
<comment type="caution">
    <text evidence="1">The sequence shown here is derived from an EMBL/GenBank/DDBJ whole genome shotgun (WGS) entry which is preliminary data.</text>
</comment>